<evidence type="ECO:0000313" key="8">
    <source>
        <dbReference type="Proteomes" id="UP001163831"/>
    </source>
</evidence>
<sequence length="381" mass="42521">MSAPPTLFQRFFPTTLLDRYVLKQLALGLTGITTGAIALIWLMQSLRFVSLVVDRGLSLRVFIELTGLMIPSFLAVILPITTFLVILFGYQRMTSDRETTVMQAAGLSASQMARPGVICATIATVLCYLLNLWIVPTSYHSFKKYQFEIRNRLAAYLIQEGVFTPLSKDMTVYVRSKDRNGQLRGIFVEDDRLPQSHATILAEYGSMIVVDDVPHVVLYNGSRQEIDKHNGRLDVLTFKRNLIDLTSKNHTARQPRDAGEMSISELLNPENASVSPRDRGKFAVEAWKRLTSPLTALSYGMVALFTVLSGAFSRHGNVKRPFIAILTVVAMIALNLLLQNLTSRNLQLVPLMWLVAGLPAALCAGLLFGPELRQRLRPRLS</sequence>
<feature type="transmembrane region" description="Helical" evidence="6">
    <location>
        <begin position="62"/>
        <end position="88"/>
    </location>
</feature>
<proteinExistence type="predicted"/>
<dbReference type="Pfam" id="PF03739">
    <property type="entry name" value="LptF_LptG"/>
    <property type="match status" value="1"/>
</dbReference>
<feature type="transmembrane region" description="Helical" evidence="6">
    <location>
        <begin position="350"/>
        <end position="369"/>
    </location>
</feature>
<evidence type="ECO:0000256" key="3">
    <source>
        <dbReference type="ARBA" id="ARBA00022692"/>
    </source>
</evidence>
<evidence type="ECO:0000256" key="6">
    <source>
        <dbReference type="SAM" id="Phobius"/>
    </source>
</evidence>
<gene>
    <name evidence="7" type="primary">lptF</name>
    <name evidence="7" type="ORF">N5W20_05660</name>
</gene>
<dbReference type="EMBL" id="CP107052">
    <property type="protein sequence ID" value="UYH50613.1"/>
    <property type="molecule type" value="Genomic_DNA"/>
</dbReference>
<feature type="transmembrane region" description="Helical" evidence="6">
    <location>
        <begin position="321"/>
        <end position="338"/>
    </location>
</feature>
<keyword evidence="8" id="KW-1185">Reference proteome</keyword>
<dbReference type="NCBIfam" id="TIGR04407">
    <property type="entry name" value="LptF_YjgP"/>
    <property type="match status" value="1"/>
</dbReference>
<accession>A0ABY6GGI6</accession>
<reference evidence="7" key="1">
    <citation type="submission" date="2022-10" db="EMBL/GenBank/DDBJ databases">
        <title>Candidatus Kirkpatrella diaphorinas gen. nov., sp. nov., an uncultured endosymbiont identified in a population of Diaphorina citri from Hawaii.</title>
        <authorList>
            <person name="Henry E.M."/>
            <person name="Carlson C.R."/>
            <person name="Kuo Y.-W."/>
        </authorList>
    </citation>
    <scope>NUCLEOTIDE SEQUENCE</scope>
    <source>
        <strain evidence="7">CADCRV1</strain>
    </source>
</reference>
<feature type="transmembrane region" description="Helical" evidence="6">
    <location>
        <begin position="296"/>
        <end position="314"/>
    </location>
</feature>
<organism evidence="7 8">
    <name type="scientific">Candidatus Kirkpatrickella diaphorinae</name>
    <dbReference type="NCBI Taxonomy" id="2984322"/>
    <lineage>
        <taxon>Bacteria</taxon>
        <taxon>Pseudomonadati</taxon>
        <taxon>Pseudomonadota</taxon>
        <taxon>Alphaproteobacteria</taxon>
        <taxon>Acetobacterales</taxon>
        <taxon>Acetobacteraceae</taxon>
        <taxon>Candidatus Kirkpatrickella</taxon>
    </lineage>
</organism>
<feature type="transmembrane region" description="Helical" evidence="6">
    <location>
        <begin position="20"/>
        <end position="42"/>
    </location>
</feature>
<dbReference type="PANTHER" id="PTHR33529">
    <property type="entry name" value="SLR0882 PROTEIN-RELATED"/>
    <property type="match status" value="1"/>
</dbReference>
<keyword evidence="5 6" id="KW-0472">Membrane</keyword>
<dbReference type="Proteomes" id="UP001163831">
    <property type="component" value="Chromosome"/>
</dbReference>
<protein>
    <submittedName>
        <fullName evidence="7">LPS export ABC transporter permease LptF</fullName>
    </submittedName>
</protein>
<evidence type="ECO:0000256" key="5">
    <source>
        <dbReference type="ARBA" id="ARBA00023136"/>
    </source>
</evidence>
<dbReference type="RefSeq" id="WP_319806199.1">
    <property type="nucleotide sequence ID" value="NZ_CP107052.1"/>
</dbReference>
<dbReference type="InterPro" id="IPR030922">
    <property type="entry name" value="LptF"/>
</dbReference>
<feature type="transmembrane region" description="Helical" evidence="6">
    <location>
        <begin position="117"/>
        <end position="135"/>
    </location>
</feature>
<evidence type="ECO:0000256" key="2">
    <source>
        <dbReference type="ARBA" id="ARBA00022475"/>
    </source>
</evidence>
<name>A0ABY6GGI6_9PROT</name>
<comment type="subcellular location">
    <subcellularLocation>
        <location evidence="1">Cell membrane</location>
        <topology evidence="1">Multi-pass membrane protein</topology>
    </subcellularLocation>
</comment>
<dbReference type="PANTHER" id="PTHR33529:SF6">
    <property type="entry name" value="YJGP_YJGQ FAMILY PERMEASE"/>
    <property type="match status" value="1"/>
</dbReference>
<evidence type="ECO:0000256" key="4">
    <source>
        <dbReference type="ARBA" id="ARBA00022989"/>
    </source>
</evidence>
<evidence type="ECO:0000313" key="7">
    <source>
        <dbReference type="EMBL" id="UYH50613.1"/>
    </source>
</evidence>
<keyword evidence="3 6" id="KW-0812">Transmembrane</keyword>
<keyword evidence="2" id="KW-1003">Cell membrane</keyword>
<evidence type="ECO:0000256" key="1">
    <source>
        <dbReference type="ARBA" id="ARBA00004651"/>
    </source>
</evidence>
<dbReference type="InterPro" id="IPR005495">
    <property type="entry name" value="LptG/LptF_permease"/>
</dbReference>
<keyword evidence="4 6" id="KW-1133">Transmembrane helix</keyword>